<feature type="compositionally biased region" description="Low complexity" evidence="1">
    <location>
        <begin position="162"/>
        <end position="187"/>
    </location>
</feature>
<proteinExistence type="predicted"/>
<feature type="compositionally biased region" description="Low complexity" evidence="1">
    <location>
        <begin position="12"/>
        <end position="24"/>
    </location>
</feature>
<dbReference type="EMBL" id="KV784355">
    <property type="protein sequence ID" value="OEU20137.1"/>
    <property type="molecule type" value="Genomic_DNA"/>
</dbReference>
<dbReference type="Proteomes" id="UP000095751">
    <property type="component" value="Unassembled WGS sequence"/>
</dbReference>
<reference evidence="2 3" key="1">
    <citation type="submission" date="2016-09" db="EMBL/GenBank/DDBJ databases">
        <title>Extensive genetic diversity and differential bi-allelic expression allows diatom success in the polar Southern Ocean.</title>
        <authorList>
            <consortium name="DOE Joint Genome Institute"/>
            <person name="Mock T."/>
            <person name="Otillar R.P."/>
            <person name="Strauss J."/>
            <person name="Dupont C."/>
            <person name="Frickenhaus S."/>
            <person name="Maumus F."/>
            <person name="Mcmullan M."/>
            <person name="Sanges R."/>
            <person name="Schmutz J."/>
            <person name="Toseland A."/>
            <person name="Valas R."/>
            <person name="Veluchamy A."/>
            <person name="Ward B.J."/>
            <person name="Allen A."/>
            <person name="Barry K."/>
            <person name="Falciatore A."/>
            <person name="Ferrante M."/>
            <person name="Fortunato A.E."/>
            <person name="Gloeckner G."/>
            <person name="Gruber A."/>
            <person name="Hipkin R."/>
            <person name="Janech M."/>
            <person name="Kroth P."/>
            <person name="Leese F."/>
            <person name="Lindquist E."/>
            <person name="Lyon B.R."/>
            <person name="Martin J."/>
            <person name="Mayer C."/>
            <person name="Parker M."/>
            <person name="Quesneville H."/>
            <person name="Raymond J."/>
            <person name="Uhlig C."/>
            <person name="Valentin K.U."/>
            <person name="Worden A.Z."/>
            <person name="Armbrust E.V."/>
            <person name="Bowler C."/>
            <person name="Green B."/>
            <person name="Moulton V."/>
            <person name="Van Oosterhout C."/>
            <person name="Grigoriev I."/>
        </authorList>
    </citation>
    <scope>NUCLEOTIDE SEQUENCE [LARGE SCALE GENOMIC DNA]</scope>
    <source>
        <strain evidence="2 3">CCMP1102</strain>
    </source>
</reference>
<protein>
    <submittedName>
        <fullName evidence="2">Uncharacterized protein</fullName>
    </submittedName>
</protein>
<dbReference type="PANTHER" id="PTHR20916">
    <property type="entry name" value="CYSTEINE AND GLYCINE-RICH PROTEIN 2 BINDING PROTEIN"/>
    <property type="match status" value="1"/>
</dbReference>
<dbReference type="InParanoid" id="A0A1E7FPR7"/>
<feature type="compositionally biased region" description="Polar residues" evidence="1">
    <location>
        <begin position="229"/>
        <end position="240"/>
    </location>
</feature>
<keyword evidence="3" id="KW-1185">Reference proteome</keyword>
<dbReference type="KEGG" id="fcy:FRACYDRAFT_236204"/>
<feature type="region of interest" description="Disordered" evidence="1">
    <location>
        <begin position="1"/>
        <end position="33"/>
    </location>
</feature>
<dbReference type="OrthoDB" id="48617at2759"/>
<evidence type="ECO:0000313" key="2">
    <source>
        <dbReference type="EMBL" id="OEU20137.1"/>
    </source>
</evidence>
<accession>A0A1E7FPR7</accession>
<evidence type="ECO:0000256" key="1">
    <source>
        <dbReference type="SAM" id="MobiDB-lite"/>
    </source>
</evidence>
<name>A0A1E7FPR7_9STRA</name>
<gene>
    <name evidence="2" type="ORF">FRACYDRAFT_236204</name>
</gene>
<feature type="region of interest" description="Disordered" evidence="1">
    <location>
        <begin position="227"/>
        <end position="248"/>
    </location>
</feature>
<evidence type="ECO:0000313" key="3">
    <source>
        <dbReference type="Proteomes" id="UP000095751"/>
    </source>
</evidence>
<organism evidence="2 3">
    <name type="scientific">Fragilariopsis cylindrus CCMP1102</name>
    <dbReference type="NCBI Taxonomy" id="635003"/>
    <lineage>
        <taxon>Eukaryota</taxon>
        <taxon>Sar</taxon>
        <taxon>Stramenopiles</taxon>
        <taxon>Ochrophyta</taxon>
        <taxon>Bacillariophyta</taxon>
        <taxon>Bacillariophyceae</taxon>
        <taxon>Bacillariophycidae</taxon>
        <taxon>Bacillariales</taxon>
        <taxon>Bacillariaceae</taxon>
        <taxon>Fragilariopsis</taxon>
    </lineage>
</organism>
<dbReference type="AlphaFoldDB" id="A0A1E7FPR7"/>
<dbReference type="PANTHER" id="PTHR20916:SF18">
    <property type="entry name" value="IPT_TIG DOMAIN-CONTAINING PROTEIN"/>
    <property type="match status" value="1"/>
</dbReference>
<feature type="region of interest" description="Disordered" evidence="1">
    <location>
        <begin position="161"/>
        <end position="187"/>
    </location>
</feature>
<sequence>MTGLVGINNNMQHQQQQQQQQQQHLRNSNRNNTTPDVVAYQIDCQTTKKGKMFAGTKRRICWKFGFSNSEATEQGFSGNDCRGEEHEVVFVWSLTSGKKFVLADGHEVHWSKSNISKSSIVPFSSSSDNKFECTWESQTIMAGKKHELTVIAYASSPLFGKNNNTTNNNVDGRNSSSNNSNNSGTSSSFRQFDLLIDGISFSEMPKMFQLGINKNMNNVNMNNVKKNHPAQQRRLTMSTTPERKHSDDDVLVTNTRSQPLLLLDCYDQYNPQQQQHQLGAGITITTTPRFMSPSQSMPDLLLLDLSSSPTSTTHYFPTTHHGIQVQTQAHVNNNNNNNNNNHISPTSVMNNPFDMYATTPPTPTHQQMKVASSAHDNVLRQYNNCSQYTTSSSDRNIDYSISTTQQQQHSIVY</sequence>